<dbReference type="PANTHER" id="PTHR43004">
    <property type="entry name" value="TRK SYSTEM POTASSIUM UPTAKE PROTEIN"/>
    <property type="match status" value="1"/>
</dbReference>
<dbReference type="STRING" id="555512.SAMN04487993_100428"/>
<evidence type="ECO:0000313" key="5">
    <source>
        <dbReference type="Proteomes" id="UP000199093"/>
    </source>
</evidence>
<dbReference type="InterPro" id="IPR036188">
    <property type="entry name" value="FAD/NAD-bd_sf"/>
</dbReference>
<dbReference type="PANTHER" id="PTHR43004:SF3">
    <property type="entry name" value="P-HYDROXYBENZOATE HYDROXYLASE"/>
    <property type="match status" value="1"/>
</dbReference>
<evidence type="ECO:0000259" key="3">
    <source>
        <dbReference type="Pfam" id="PF01494"/>
    </source>
</evidence>
<evidence type="ECO:0000313" key="4">
    <source>
        <dbReference type="EMBL" id="SDI38401.1"/>
    </source>
</evidence>
<keyword evidence="5" id="KW-1185">Reference proteome</keyword>
<sequence>MDTQVVIIGGGPSGLLLSQVLNRAGIATVVLERSSRAHVLSRIRAGVLEWGSVELLREAGIGARMDVQGLPHDGTYLTDGDRMVHIDFKALTGRRVMIYGQTEVTEDLYAAQDAMGTTVLHGVEDVVIEDLDAAQASVSFTVDGARRTLTCAYVAGCDGFHGVSRKTIPEAKRQEFERVYPFGWLGILSRTPPVHDELIYANSEHGFALASMRNPNLVRYYVQVPLSDKVEDWSDDRFWTEFKRRIPAQAAAALVTGPSIEKSIAPLRSFVSEPLRWGRLLLLGDAAHIVPPTGAKGLNLAFSDVHYASEALIAALAHGSTAGIDGYSARALQRIWKAMRFSWQMTTMLHQFEGEDSFAAQMRRATLAHLADSETAQKDLAENYIGLPY</sequence>
<keyword evidence="4" id="KW-0560">Oxidoreductase</keyword>
<evidence type="ECO:0000256" key="2">
    <source>
        <dbReference type="ARBA" id="ARBA00022827"/>
    </source>
</evidence>
<dbReference type="AlphaFoldDB" id="A0A1G8K4P4"/>
<dbReference type="InterPro" id="IPR012733">
    <property type="entry name" value="HB_mOase"/>
</dbReference>
<dbReference type="EMBL" id="FNEJ01000004">
    <property type="protein sequence ID" value="SDI38401.1"/>
    <property type="molecule type" value="Genomic_DNA"/>
</dbReference>
<keyword evidence="1" id="KW-0285">Flavoprotein</keyword>
<dbReference type="InterPro" id="IPR002938">
    <property type="entry name" value="FAD-bd"/>
</dbReference>
<organism evidence="4 5">
    <name type="scientific">Salipiger marinus</name>
    <dbReference type="NCBI Taxonomy" id="555512"/>
    <lineage>
        <taxon>Bacteria</taxon>
        <taxon>Pseudomonadati</taxon>
        <taxon>Pseudomonadota</taxon>
        <taxon>Alphaproteobacteria</taxon>
        <taxon>Rhodobacterales</taxon>
        <taxon>Roseobacteraceae</taxon>
        <taxon>Salipiger</taxon>
    </lineage>
</organism>
<evidence type="ECO:0000256" key="1">
    <source>
        <dbReference type="ARBA" id="ARBA00022630"/>
    </source>
</evidence>
<dbReference type="GO" id="GO:0043639">
    <property type="term" value="P:benzoate catabolic process"/>
    <property type="evidence" value="ECO:0007669"/>
    <property type="project" value="InterPro"/>
</dbReference>
<dbReference type="NCBIfam" id="NF006091">
    <property type="entry name" value="PRK08243.1"/>
    <property type="match status" value="1"/>
</dbReference>
<reference evidence="4 5" key="1">
    <citation type="submission" date="2016-10" db="EMBL/GenBank/DDBJ databases">
        <authorList>
            <person name="de Groot N.N."/>
        </authorList>
    </citation>
    <scope>NUCLEOTIDE SEQUENCE [LARGE SCALE GENOMIC DNA]</scope>
    <source>
        <strain evidence="4 5">DSM 26424</strain>
    </source>
</reference>
<dbReference type="Gene3D" id="3.30.9.10">
    <property type="entry name" value="D-Amino Acid Oxidase, subunit A, domain 2"/>
    <property type="match status" value="1"/>
</dbReference>
<dbReference type="PRINTS" id="PR00420">
    <property type="entry name" value="RNGMNOXGNASE"/>
</dbReference>
<dbReference type="SUPFAM" id="SSF54373">
    <property type="entry name" value="FAD-linked reductases, C-terminal domain"/>
    <property type="match status" value="1"/>
</dbReference>
<dbReference type="InterPro" id="IPR050641">
    <property type="entry name" value="RIFMO-like"/>
</dbReference>
<keyword evidence="2" id="KW-0274">FAD</keyword>
<dbReference type="RefSeq" id="WP_089844731.1">
    <property type="nucleotide sequence ID" value="NZ_FNEJ01000004.1"/>
</dbReference>
<dbReference type="SUPFAM" id="SSF51905">
    <property type="entry name" value="FAD/NAD(P)-binding domain"/>
    <property type="match status" value="1"/>
</dbReference>
<dbReference type="Proteomes" id="UP000199093">
    <property type="component" value="Unassembled WGS sequence"/>
</dbReference>
<dbReference type="NCBIfam" id="TIGR02360">
    <property type="entry name" value="pbenz_hydroxyl"/>
    <property type="match status" value="1"/>
</dbReference>
<keyword evidence="4" id="KW-0503">Monooxygenase</keyword>
<gene>
    <name evidence="4" type="ORF">SAMN04487993_100428</name>
</gene>
<proteinExistence type="predicted"/>
<dbReference type="OrthoDB" id="9791689at2"/>
<dbReference type="Gene3D" id="3.50.50.60">
    <property type="entry name" value="FAD/NAD(P)-binding domain"/>
    <property type="match status" value="1"/>
</dbReference>
<protein>
    <submittedName>
        <fullName evidence="4">p-hydroxybenzoate 3-monooxygenase</fullName>
    </submittedName>
</protein>
<dbReference type="Pfam" id="PF01494">
    <property type="entry name" value="FAD_binding_3"/>
    <property type="match status" value="1"/>
</dbReference>
<name>A0A1G8K4P4_9RHOB</name>
<accession>A0A1G8K4P4</accession>
<dbReference type="GO" id="GO:0018659">
    <property type="term" value="F:4-hydroxybenzoate 3-monooxygenase activity"/>
    <property type="evidence" value="ECO:0007669"/>
    <property type="project" value="InterPro"/>
</dbReference>
<dbReference type="GO" id="GO:0071949">
    <property type="term" value="F:FAD binding"/>
    <property type="evidence" value="ECO:0007669"/>
    <property type="project" value="InterPro"/>
</dbReference>
<feature type="domain" description="FAD-binding" evidence="3">
    <location>
        <begin position="2"/>
        <end position="342"/>
    </location>
</feature>